<reference evidence="1 3" key="1">
    <citation type="submission" date="2018-09" db="EMBL/GenBank/DDBJ databases">
        <title>Murine metabolic-syndrome-specific gut microbial biobank.</title>
        <authorList>
            <person name="Liu C."/>
        </authorList>
    </citation>
    <scope>NUCLEOTIDE SEQUENCE [LARGE SCALE GENOMIC DNA]</scope>
    <source>
        <strain evidence="1 3">8-P5</strain>
    </source>
</reference>
<dbReference type="OrthoDB" id="1004608at2"/>
<protein>
    <submittedName>
        <fullName evidence="1">Uncharacterized protein</fullName>
    </submittedName>
</protein>
<comment type="caution">
    <text evidence="1">The sequence shown here is derived from an EMBL/GenBank/DDBJ whole genome shotgun (WGS) entry which is preliminary data.</text>
</comment>
<sequence>MRTSYKKEEERSGVRLIALLENQLQDILSREADNHTFIHLYCTGPYWVAFERSAYLLQRVSPRAMVTPMRLTTYPFPIVMVAWTDKELRAYSRTHLFLQEGDDYGRLSAPSYSLDGYRKWHTEEVGDFPVPQTSFLLKN</sequence>
<organism evidence="1 3">
    <name type="scientific">Parabacteroides distasonis</name>
    <dbReference type="NCBI Taxonomy" id="823"/>
    <lineage>
        <taxon>Bacteria</taxon>
        <taxon>Pseudomonadati</taxon>
        <taxon>Bacteroidota</taxon>
        <taxon>Bacteroidia</taxon>
        <taxon>Bacteroidales</taxon>
        <taxon>Tannerellaceae</taxon>
        <taxon>Parabacteroides</taxon>
    </lineage>
</organism>
<name>A0A3L7ZPL1_PARDI</name>
<proteinExistence type="predicted"/>
<evidence type="ECO:0000313" key="1">
    <source>
        <dbReference type="EMBL" id="RLT73201.1"/>
    </source>
</evidence>
<accession>A0A3L7ZPL1</accession>
<gene>
    <name evidence="1" type="ORF">D7V78_11690</name>
    <name evidence="2" type="ORF">E5342_12735</name>
</gene>
<evidence type="ECO:0000313" key="2">
    <source>
        <dbReference type="EMBL" id="TGY56192.1"/>
    </source>
</evidence>
<dbReference type="Proteomes" id="UP000310032">
    <property type="component" value="Unassembled WGS sequence"/>
</dbReference>
<evidence type="ECO:0000313" key="3">
    <source>
        <dbReference type="Proteomes" id="UP000278164"/>
    </source>
</evidence>
<reference evidence="2 4" key="2">
    <citation type="submission" date="2019-04" db="EMBL/GenBank/DDBJ databases">
        <title>Microbes associate with the intestines of laboratory mice.</title>
        <authorList>
            <person name="Navarre W."/>
            <person name="Wong E."/>
            <person name="Huang K."/>
            <person name="Tropini C."/>
            <person name="Ng K."/>
            <person name="Yu B."/>
        </authorList>
    </citation>
    <scope>NUCLEOTIDE SEQUENCE [LARGE SCALE GENOMIC DNA]</scope>
    <source>
        <strain evidence="2 4">NM39_I3</strain>
    </source>
</reference>
<evidence type="ECO:0000313" key="4">
    <source>
        <dbReference type="Proteomes" id="UP000310032"/>
    </source>
</evidence>
<dbReference type="EMBL" id="SRYM01000038">
    <property type="protein sequence ID" value="TGY56192.1"/>
    <property type="molecule type" value="Genomic_DNA"/>
</dbReference>
<dbReference type="RefSeq" id="WP_121736359.1">
    <property type="nucleotide sequence ID" value="NZ_QXXG01000032.1"/>
</dbReference>
<dbReference type="EMBL" id="RAYI01000020">
    <property type="protein sequence ID" value="RLT73201.1"/>
    <property type="molecule type" value="Genomic_DNA"/>
</dbReference>
<dbReference type="AlphaFoldDB" id="A0A3L7ZPL1"/>
<dbReference type="Proteomes" id="UP000278164">
    <property type="component" value="Unassembled WGS sequence"/>
</dbReference>